<dbReference type="AlphaFoldDB" id="A0A0E9QLL9"/>
<reference evidence="1" key="1">
    <citation type="submission" date="2014-11" db="EMBL/GenBank/DDBJ databases">
        <authorList>
            <person name="Amaro Gonzalez C."/>
        </authorList>
    </citation>
    <scope>NUCLEOTIDE SEQUENCE</scope>
</reference>
<accession>A0A0E9QLL9</accession>
<reference evidence="1" key="2">
    <citation type="journal article" date="2015" name="Fish Shellfish Immunol.">
        <title>Early steps in the European eel (Anguilla anguilla)-Vibrio vulnificus interaction in the gills: Role of the RtxA13 toxin.</title>
        <authorList>
            <person name="Callol A."/>
            <person name="Pajuelo D."/>
            <person name="Ebbesson L."/>
            <person name="Teles M."/>
            <person name="MacKenzie S."/>
            <person name="Amaro C."/>
        </authorList>
    </citation>
    <scope>NUCLEOTIDE SEQUENCE</scope>
</reference>
<dbReference type="EMBL" id="GBXM01091619">
    <property type="protein sequence ID" value="JAH16958.1"/>
    <property type="molecule type" value="Transcribed_RNA"/>
</dbReference>
<protein>
    <submittedName>
        <fullName evidence="1">Uncharacterized protein</fullName>
    </submittedName>
</protein>
<name>A0A0E9QLL9_ANGAN</name>
<sequence>MRPFIAVNSTIRCSVLLYDFQLAQHQGE</sequence>
<organism evidence="1">
    <name type="scientific">Anguilla anguilla</name>
    <name type="common">European freshwater eel</name>
    <name type="synonym">Muraena anguilla</name>
    <dbReference type="NCBI Taxonomy" id="7936"/>
    <lineage>
        <taxon>Eukaryota</taxon>
        <taxon>Metazoa</taxon>
        <taxon>Chordata</taxon>
        <taxon>Craniata</taxon>
        <taxon>Vertebrata</taxon>
        <taxon>Euteleostomi</taxon>
        <taxon>Actinopterygii</taxon>
        <taxon>Neopterygii</taxon>
        <taxon>Teleostei</taxon>
        <taxon>Anguilliformes</taxon>
        <taxon>Anguillidae</taxon>
        <taxon>Anguilla</taxon>
    </lineage>
</organism>
<evidence type="ECO:0000313" key="1">
    <source>
        <dbReference type="EMBL" id="JAH16958.1"/>
    </source>
</evidence>
<proteinExistence type="predicted"/>